<proteinExistence type="predicted"/>
<keyword evidence="2" id="KW-0732">Signal</keyword>
<dbReference type="EMBL" id="FONA01000004">
    <property type="protein sequence ID" value="SFD91573.1"/>
    <property type="molecule type" value="Genomic_DNA"/>
</dbReference>
<dbReference type="Proteomes" id="UP000181976">
    <property type="component" value="Unassembled WGS sequence"/>
</dbReference>
<evidence type="ECO:0000256" key="2">
    <source>
        <dbReference type="SAM" id="SignalP"/>
    </source>
</evidence>
<dbReference type="STRING" id="385682.SAMN05444380_1042"/>
<feature type="region of interest" description="Disordered" evidence="1">
    <location>
        <begin position="23"/>
        <end position="53"/>
    </location>
</feature>
<reference evidence="3 4" key="1">
    <citation type="submission" date="2016-10" db="EMBL/GenBank/DDBJ databases">
        <authorList>
            <person name="de Groot N.N."/>
        </authorList>
    </citation>
    <scope>NUCLEOTIDE SEQUENCE [LARGE SCALE GENOMIC DNA]</scope>
    <source>
        <strain evidence="3 4">DSM 19012</strain>
    </source>
</reference>
<evidence type="ECO:0000313" key="3">
    <source>
        <dbReference type="EMBL" id="SFD91573.1"/>
    </source>
</evidence>
<feature type="compositionally biased region" description="Basic and acidic residues" evidence="1">
    <location>
        <begin position="30"/>
        <end position="53"/>
    </location>
</feature>
<protein>
    <submittedName>
        <fullName evidence="3">Uncharacterized protein</fullName>
    </submittedName>
</protein>
<dbReference type="AlphaFoldDB" id="A0A1I1WDT7"/>
<dbReference type="InParanoid" id="A0A1I1WDT7"/>
<dbReference type="RefSeq" id="WP_157998111.1">
    <property type="nucleotide sequence ID" value="NZ_AFSL01000073.1"/>
</dbReference>
<feature type="signal peptide" evidence="2">
    <location>
        <begin position="1"/>
        <end position="21"/>
    </location>
</feature>
<name>A0A1I1WDT7_9BACT</name>
<evidence type="ECO:0000313" key="4">
    <source>
        <dbReference type="Proteomes" id="UP000181976"/>
    </source>
</evidence>
<dbReference type="PROSITE" id="PS51257">
    <property type="entry name" value="PROKAR_LIPOPROTEIN"/>
    <property type="match status" value="1"/>
</dbReference>
<feature type="chain" id="PRO_5010364492" evidence="2">
    <location>
        <begin position="22"/>
        <end position="53"/>
    </location>
</feature>
<organism evidence="3 4">
    <name type="scientific">Thermophagus xiamenensis</name>
    <dbReference type="NCBI Taxonomy" id="385682"/>
    <lineage>
        <taxon>Bacteria</taxon>
        <taxon>Pseudomonadati</taxon>
        <taxon>Bacteroidota</taxon>
        <taxon>Bacteroidia</taxon>
        <taxon>Marinilabiliales</taxon>
        <taxon>Marinilabiliaceae</taxon>
        <taxon>Thermophagus</taxon>
    </lineage>
</organism>
<keyword evidence="4" id="KW-1185">Reference proteome</keyword>
<accession>A0A1I1WDT7</accession>
<gene>
    <name evidence="3" type="ORF">SAMN05444380_1042</name>
</gene>
<sequence length="53" mass="5953">MKTSFLKLWIASFIIAGGFMATGCNSKQQEGTHQHENSEEHGESEENHEGHDH</sequence>
<evidence type="ECO:0000256" key="1">
    <source>
        <dbReference type="SAM" id="MobiDB-lite"/>
    </source>
</evidence>